<accession>A0A316URS4</accession>
<dbReference type="EMBL" id="KZ819669">
    <property type="protein sequence ID" value="PWN27021.1"/>
    <property type="molecule type" value="Genomic_DNA"/>
</dbReference>
<dbReference type="GeneID" id="37028141"/>
<dbReference type="Proteomes" id="UP000245884">
    <property type="component" value="Unassembled WGS sequence"/>
</dbReference>
<keyword evidence="1" id="KW-0812">Transmembrane</keyword>
<feature type="chain" id="PRO_5016343726" description="DUF7137 domain-containing protein" evidence="2">
    <location>
        <begin position="28"/>
        <end position="236"/>
    </location>
</feature>
<proteinExistence type="predicted"/>
<dbReference type="STRING" id="1569628.A0A316URS4"/>
<feature type="transmembrane region" description="Helical" evidence="1">
    <location>
        <begin position="213"/>
        <end position="232"/>
    </location>
</feature>
<name>A0A316URS4_9BASI</name>
<dbReference type="RefSeq" id="XP_025361633.1">
    <property type="nucleotide sequence ID" value="XM_025506318.1"/>
</dbReference>
<evidence type="ECO:0000256" key="1">
    <source>
        <dbReference type="SAM" id="Phobius"/>
    </source>
</evidence>
<evidence type="ECO:0000313" key="5">
    <source>
        <dbReference type="Proteomes" id="UP000245884"/>
    </source>
</evidence>
<evidence type="ECO:0000256" key="2">
    <source>
        <dbReference type="SAM" id="SignalP"/>
    </source>
</evidence>
<gene>
    <name evidence="4" type="ORF">BDZ90DRAFT_232598</name>
</gene>
<feature type="domain" description="DUF7137" evidence="3">
    <location>
        <begin position="61"/>
        <end position="198"/>
    </location>
</feature>
<evidence type="ECO:0000259" key="3">
    <source>
        <dbReference type="Pfam" id="PF23585"/>
    </source>
</evidence>
<keyword evidence="5" id="KW-1185">Reference proteome</keyword>
<reference evidence="4 5" key="1">
    <citation type="journal article" date="2018" name="Mol. Biol. Evol.">
        <title>Broad Genomic Sampling Reveals a Smut Pathogenic Ancestry of the Fungal Clade Ustilaginomycotina.</title>
        <authorList>
            <person name="Kijpornyongpan T."/>
            <person name="Mondo S.J."/>
            <person name="Barry K."/>
            <person name="Sandor L."/>
            <person name="Lee J."/>
            <person name="Lipzen A."/>
            <person name="Pangilinan J."/>
            <person name="LaButti K."/>
            <person name="Hainaut M."/>
            <person name="Henrissat B."/>
            <person name="Grigoriev I.V."/>
            <person name="Spatafora J.W."/>
            <person name="Aime M.C."/>
        </authorList>
    </citation>
    <scope>NUCLEOTIDE SEQUENCE [LARGE SCALE GENOMIC DNA]</scope>
    <source>
        <strain evidence="4 5">MCA 5214</strain>
    </source>
</reference>
<dbReference type="AlphaFoldDB" id="A0A316URS4"/>
<keyword evidence="1" id="KW-1133">Transmembrane helix</keyword>
<keyword evidence="1" id="KW-0472">Membrane</keyword>
<dbReference type="OrthoDB" id="2435509at2759"/>
<dbReference type="PANTHER" id="PTHR42028:SF1">
    <property type="entry name" value="YALI0E30657P"/>
    <property type="match status" value="1"/>
</dbReference>
<dbReference type="InterPro" id="IPR055561">
    <property type="entry name" value="DUF7137"/>
</dbReference>
<organism evidence="4 5">
    <name type="scientific">Jaminaea rosea</name>
    <dbReference type="NCBI Taxonomy" id="1569628"/>
    <lineage>
        <taxon>Eukaryota</taxon>
        <taxon>Fungi</taxon>
        <taxon>Dikarya</taxon>
        <taxon>Basidiomycota</taxon>
        <taxon>Ustilaginomycotina</taxon>
        <taxon>Exobasidiomycetes</taxon>
        <taxon>Microstromatales</taxon>
        <taxon>Microstromatales incertae sedis</taxon>
        <taxon>Jaminaea</taxon>
    </lineage>
</organism>
<feature type="signal peptide" evidence="2">
    <location>
        <begin position="1"/>
        <end position="27"/>
    </location>
</feature>
<protein>
    <recommendedName>
        <fullName evidence="3">DUF7137 domain-containing protein</fullName>
    </recommendedName>
</protein>
<dbReference type="Pfam" id="PF23585">
    <property type="entry name" value="DUF7137"/>
    <property type="match status" value="1"/>
</dbReference>
<dbReference type="PANTHER" id="PTHR42028">
    <property type="entry name" value="CHROMOSOME 1, WHOLE GENOME SHOTGUN SEQUENCE"/>
    <property type="match status" value="1"/>
</dbReference>
<keyword evidence="2" id="KW-0732">Signal</keyword>
<evidence type="ECO:0000313" key="4">
    <source>
        <dbReference type="EMBL" id="PWN27021.1"/>
    </source>
</evidence>
<sequence length="236" mass="24547">MMTPCQLPTLFLLLCTALAFTPALAQAADPIIQPTTTTAAQNGNNGGNTASTTGVSIPSSAPAGGITITQPVQTAEASYYKIAPGVDVTFAWNFTSILSYPTSLTLQAYCTSNKNTYPIATLPGTATQAIWNPYSYSMTAAASNLPALVQETYRLQVMDERGLGVGASPGVFQPNQKVQFALYIPQAYTPLSAGWICASCKSGAGLGYMPQPLVVGLVATLLAVGLSGWNILGRAL</sequence>